<accession>A0ABX3A4S1</accession>
<evidence type="ECO:0000256" key="5">
    <source>
        <dbReference type="ARBA" id="ARBA00023239"/>
    </source>
</evidence>
<dbReference type="InterPro" id="IPR002129">
    <property type="entry name" value="PyrdxlP-dep_de-COase"/>
</dbReference>
<proteinExistence type="inferred from homology"/>
<dbReference type="RefSeq" id="WP_069312192.1">
    <property type="nucleotide sequence ID" value="NZ_MDTU01000001.1"/>
</dbReference>
<comment type="cofactor">
    <cofactor evidence="1 6">
        <name>pyridoxal 5'-phosphate</name>
        <dbReference type="ChEBI" id="CHEBI:597326"/>
    </cofactor>
</comment>
<evidence type="ECO:0000256" key="3">
    <source>
        <dbReference type="ARBA" id="ARBA00022793"/>
    </source>
</evidence>
<dbReference type="Pfam" id="PF00282">
    <property type="entry name" value="Pyridoxal_deC"/>
    <property type="match status" value="1"/>
</dbReference>
<keyword evidence="4 6" id="KW-0663">Pyridoxal phosphate</keyword>
<keyword evidence="8" id="KW-1185">Reference proteome</keyword>
<dbReference type="Proteomes" id="UP000094329">
    <property type="component" value="Unassembled WGS sequence"/>
</dbReference>
<dbReference type="EMBL" id="MDTU01000001">
    <property type="protein sequence ID" value="ODN42395.1"/>
    <property type="molecule type" value="Genomic_DNA"/>
</dbReference>
<reference evidence="7 8" key="1">
    <citation type="submission" date="2016-08" db="EMBL/GenBank/DDBJ databases">
        <title>Draft genome sequence of Candidatus Piscirickettsia litoralis, from seawater.</title>
        <authorList>
            <person name="Wan X."/>
            <person name="Lee A.J."/>
            <person name="Hou S."/>
            <person name="Donachie S.P."/>
        </authorList>
    </citation>
    <scope>NUCLEOTIDE SEQUENCE [LARGE SCALE GENOMIC DNA]</scope>
    <source>
        <strain evidence="7 8">Y2</strain>
    </source>
</reference>
<evidence type="ECO:0000313" key="8">
    <source>
        <dbReference type="Proteomes" id="UP000094329"/>
    </source>
</evidence>
<evidence type="ECO:0000313" key="7">
    <source>
        <dbReference type="EMBL" id="ODN42395.1"/>
    </source>
</evidence>
<gene>
    <name evidence="7" type="ORF">BGC07_04925</name>
</gene>
<dbReference type="Gene3D" id="3.40.640.10">
    <property type="entry name" value="Type I PLP-dependent aspartate aminotransferase-like (Major domain)"/>
    <property type="match status" value="1"/>
</dbReference>
<dbReference type="InterPro" id="IPR051151">
    <property type="entry name" value="Group_II_Decarboxylase"/>
</dbReference>
<comment type="caution">
    <text evidence="7">The sequence shown here is derived from an EMBL/GenBank/DDBJ whole genome shotgun (WGS) entry which is preliminary data.</text>
</comment>
<evidence type="ECO:0000256" key="4">
    <source>
        <dbReference type="ARBA" id="ARBA00022898"/>
    </source>
</evidence>
<sequence>MYYQELSEKDKKQLNDLHELLTVNKEFCAGYTNNFEFDYSELYSFLSFGINNLGSPELTNRRMATHSIEREVISYFKELMHAPKNAFGYVTTGGTEGNFYSLTFAAKSLPNAIAVYSEHSHYSIPKILDLLKIPSIQINCDQTGEMNYNHLKEQLSRKQHHQVIVIATIGTTLTNAIDDIKEIKQSLQQCNISDFHIHADAAMYGMVLPFVSEPQAFRFDQGADSIAISGHKLIGGPIPSGIVLTKEKMPGRYVDVLKDHDLTISGSRNGITPLFIWYAIKRYGDNGFRKLISDSLEKAKKLTTQLQSENIQAWRNENALSVIIPKPSDKFLKKWLMPTNEVYGQIACLPKLSEKAMSNLISDLTKDKRLNG</sequence>
<evidence type="ECO:0000256" key="1">
    <source>
        <dbReference type="ARBA" id="ARBA00001933"/>
    </source>
</evidence>
<dbReference type="InterPro" id="IPR015421">
    <property type="entry name" value="PyrdxlP-dep_Trfase_major"/>
</dbReference>
<dbReference type="InterPro" id="IPR015424">
    <property type="entry name" value="PyrdxlP-dep_Trfase"/>
</dbReference>
<dbReference type="PANTHER" id="PTHR46101">
    <property type="match status" value="1"/>
</dbReference>
<dbReference type="SUPFAM" id="SSF53383">
    <property type="entry name" value="PLP-dependent transferases"/>
    <property type="match status" value="1"/>
</dbReference>
<evidence type="ECO:0000256" key="6">
    <source>
        <dbReference type="RuleBase" id="RU000382"/>
    </source>
</evidence>
<evidence type="ECO:0000256" key="2">
    <source>
        <dbReference type="ARBA" id="ARBA00009533"/>
    </source>
</evidence>
<keyword evidence="3" id="KW-0210">Decarboxylase</keyword>
<dbReference type="PANTHER" id="PTHR46101:SF2">
    <property type="entry name" value="SERINE DECARBOXYLASE"/>
    <property type="match status" value="1"/>
</dbReference>
<evidence type="ECO:0008006" key="9">
    <source>
        <dbReference type="Google" id="ProtNLM"/>
    </source>
</evidence>
<name>A0ABX3A4S1_9GAMM</name>
<keyword evidence="5 6" id="KW-0456">Lyase</keyword>
<comment type="similarity">
    <text evidence="2 6">Belongs to the group II decarboxylase family.</text>
</comment>
<protein>
    <recommendedName>
        <fullName evidence="9">Histidine decarboxylase</fullName>
    </recommendedName>
</protein>
<organism evidence="7 8">
    <name type="scientific">Piscirickettsia litoralis</name>
    <dbReference type="NCBI Taxonomy" id="1891921"/>
    <lineage>
        <taxon>Bacteria</taxon>
        <taxon>Pseudomonadati</taxon>
        <taxon>Pseudomonadota</taxon>
        <taxon>Gammaproteobacteria</taxon>
        <taxon>Thiotrichales</taxon>
        <taxon>Piscirickettsiaceae</taxon>
        <taxon>Piscirickettsia</taxon>
    </lineage>
</organism>
<dbReference type="NCBIfam" id="NF002748">
    <property type="entry name" value="PRK02769.1"/>
    <property type="match status" value="1"/>
</dbReference>